<sequence>MEKVSRNRFSEALEGLCEQMVTTTRHCKSVIKALSSQCSPEECGSSDVVEAALQALLSTGCCVSSGALPRASPGPGICPFSSQNQTLHLHHRELRGLVSDPRVNADLRQAVEQHFWDLSISSGTVQPHTEVERGWWASSGPTSDSDIYSPTGFPEEIQNQAEDGIPENRSPIARSEDWLLPREMGQAVETAPTDLTAFHPQHLHLWSLTLLLYPHQSKQALKQSPDPANFNYILEINMSSAFRVWSEEDLRELMNEQNKPSPALTLQIPPRSKQCWRDKSSAGMNWIYQWHGADTQLYRRARSAHEKPESSGLLRVSRSGLLDV</sequence>
<organism evidence="1 2">
    <name type="scientific">Anas platyrhynchos</name>
    <name type="common">Mallard</name>
    <name type="synonym">Anas boschas</name>
    <dbReference type="NCBI Taxonomy" id="8839"/>
    <lineage>
        <taxon>Eukaryota</taxon>
        <taxon>Metazoa</taxon>
        <taxon>Chordata</taxon>
        <taxon>Craniata</taxon>
        <taxon>Vertebrata</taxon>
        <taxon>Euteleostomi</taxon>
        <taxon>Archelosauria</taxon>
        <taxon>Archosauria</taxon>
        <taxon>Dinosauria</taxon>
        <taxon>Saurischia</taxon>
        <taxon>Theropoda</taxon>
        <taxon>Coelurosauria</taxon>
        <taxon>Aves</taxon>
        <taxon>Neognathae</taxon>
        <taxon>Galloanserae</taxon>
        <taxon>Anseriformes</taxon>
        <taxon>Anatidae</taxon>
        <taxon>Anatinae</taxon>
        <taxon>Anas</taxon>
    </lineage>
</organism>
<dbReference type="EMBL" id="KB743176">
    <property type="protein sequence ID" value="EOB00675.1"/>
    <property type="molecule type" value="Genomic_DNA"/>
</dbReference>
<protein>
    <submittedName>
        <fullName evidence="1">Uncharacterized protein</fullName>
    </submittedName>
</protein>
<reference evidence="2" key="1">
    <citation type="journal article" date="2013" name="Nat. Genet.">
        <title>The duck genome and transcriptome provide insight into an avian influenza virus reservoir species.</title>
        <authorList>
            <person name="Huang Y."/>
            <person name="Li Y."/>
            <person name="Burt D.W."/>
            <person name="Chen H."/>
            <person name="Zhang Y."/>
            <person name="Qian W."/>
            <person name="Kim H."/>
            <person name="Gan S."/>
            <person name="Zhao Y."/>
            <person name="Li J."/>
            <person name="Yi K."/>
            <person name="Feng H."/>
            <person name="Zhu P."/>
            <person name="Li B."/>
            <person name="Liu Q."/>
            <person name="Fairley S."/>
            <person name="Magor K.E."/>
            <person name="Du Z."/>
            <person name="Hu X."/>
            <person name="Goodman L."/>
            <person name="Tafer H."/>
            <person name="Vignal A."/>
            <person name="Lee T."/>
            <person name="Kim K.W."/>
            <person name="Sheng Z."/>
            <person name="An Y."/>
            <person name="Searle S."/>
            <person name="Herrero J."/>
            <person name="Groenen M.A."/>
            <person name="Crooijmans R.P."/>
            <person name="Faraut T."/>
            <person name="Cai Q."/>
            <person name="Webster R.G."/>
            <person name="Aldridge J.R."/>
            <person name="Warren W.C."/>
            <person name="Bartschat S."/>
            <person name="Kehr S."/>
            <person name="Marz M."/>
            <person name="Stadler P.F."/>
            <person name="Smith J."/>
            <person name="Kraus R.H."/>
            <person name="Zhao Y."/>
            <person name="Ren L."/>
            <person name="Fei J."/>
            <person name="Morisson M."/>
            <person name="Kaiser P."/>
            <person name="Griffin D.K."/>
            <person name="Rao M."/>
            <person name="Pitel F."/>
            <person name="Wang J."/>
            <person name="Li N."/>
        </authorList>
    </citation>
    <scope>NUCLEOTIDE SEQUENCE [LARGE SCALE GENOMIC DNA]</scope>
</reference>
<name>R0LGH3_ANAPL</name>
<evidence type="ECO:0000313" key="2">
    <source>
        <dbReference type="Proteomes" id="UP000296049"/>
    </source>
</evidence>
<dbReference type="Proteomes" id="UP000296049">
    <property type="component" value="Unassembled WGS sequence"/>
</dbReference>
<keyword evidence="2" id="KW-1185">Reference proteome</keyword>
<gene>
    <name evidence="1" type="ORF">Anapl_02503</name>
</gene>
<proteinExistence type="predicted"/>
<evidence type="ECO:0000313" key="1">
    <source>
        <dbReference type="EMBL" id="EOB00675.1"/>
    </source>
</evidence>
<dbReference type="AlphaFoldDB" id="R0LGH3"/>
<accession>R0LGH3</accession>